<organism evidence="2 3">
    <name type="scientific">Oryza rufipogon</name>
    <name type="common">Brownbeard rice</name>
    <name type="synonym">Asian wild rice</name>
    <dbReference type="NCBI Taxonomy" id="4529"/>
    <lineage>
        <taxon>Eukaryota</taxon>
        <taxon>Viridiplantae</taxon>
        <taxon>Streptophyta</taxon>
        <taxon>Embryophyta</taxon>
        <taxon>Tracheophyta</taxon>
        <taxon>Spermatophyta</taxon>
        <taxon>Magnoliopsida</taxon>
        <taxon>Liliopsida</taxon>
        <taxon>Poales</taxon>
        <taxon>Poaceae</taxon>
        <taxon>BOP clade</taxon>
        <taxon>Oryzoideae</taxon>
        <taxon>Oryzeae</taxon>
        <taxon>Oryzinae</taxon>
        <taxon>Oryza</taxon>
    </lineage>
</organism>
<dbReference type="EnsemblPlants" id="ORUFI07G11730.1">
    <property type="protein sequence ID" value="ORUFI07G11730.1"/>
    <property type="gene ID" value="ORUFI07G11730"/>
</dbReference>
<accession>A0A0E0Q764</accession>
<sequence>MGAEIAAVPNISEGLAKISTKMMDLAAQLQALAAPSAEQAMSLGAAERSDRQAMTFLRPRQHEFKQRLRGANSRRRMSCLPQPKAAVPRGRLPGVMPLISAETRLGGVVLGMASTAPLLPKPPSTTTAKRHPSPCLQAPQPVGLSPVTAVRWSLPPSLLAALQQSEPLETTREKLRATDDTPSRAAVPTFVTPTLETRRRDQGRWRACPAGTRPRCSAWQCRRGYWRSQRRQRRRLRVPLPWRRSTVRASVRFPGDAIMRIGFHSGRRKFRRRLEQSHGKRSGFFGRQVWHDLLANRALRADGPARALDWLPRRRGDGADRSESERWLEKLAIRSQLAASLLSAWPREEKDRVFVFFQLGWLVWSGWFPRWPMNHRWFFLMFWAMNHASKLLLLPLLLGWARGFW</sequence>
<name>A0A0E0Q764_ORYRU</name>
<proteinExistence type="predicted"/>
<dbReference type="OMA" id="DAIMRIG"/>
<dbReference type="Proteomes" id="UP000008022">
    <property type="component" value="Unassembled WGS sequence"/>
</dbReference>
<dbReference type="Gramene" id="ORUFI07G11730.1">
    <property type="protein sequence ID" value="ORUFI07G11730.1"/>
    <property type="gene ID" value="ORUFI07G11730"/>
</dbReference>
<evidence type="ECO:0000313" key="3">
    <source>
        <dbReference type="Proteomes" id="UP000008022"/>
    </source>
</evidence>
<evidence type="ECO:0000313" key="2">
    <source>
        <dbReference type="EnsemblPlants" id="ORUFI07G11730.1"/>
    </source>
</evidence>
<reference evidence="2" key="2">
    <citation type="submission" date="2015-06" db="UniProtKB">
        <authorList>
            <consortium name="EnsemblPlants"/>
        </authorList>
    </citation>
    <scope>IDENTIFICATION</scope>
</reference>
<protein>
    <submittedName>
        <fullName evidence="2">Uncharacterized protein</fullName>
    </submittedName>
</protein>
<dbReference type="AlphaFoldDB" id="A0A0E0Q764"/>
<reference evidence="3" key="1">
    <citation type="submission" date="2013-06" db="EMBL/GenBank/DDBJ databases">
        <authorList>
            <person name="Zhao Q."/>
        </authorList>
    </citation>
    <scope>NUCLEOTIDE SEQUENCE</scope>
    <source>
        <strain evidence="3">cv. W1943</strain>
    </source>
</reference>
<evidence type="ECO:0000256" key="1">
    <source>
        <dbReference type="SAM" id="MobiDB-lite"/>
    </source>
</evidence>
<keyword evidence="3" id="KW-1185">Reference proteome</keyword>
<dbReference type="HOGENOM" id="CLU_056844_0_0_1"/>
<feature type="region of interest" description="Disordered" evidence="1">
    <location>
        <begin position="119"/>
        <end position="140"/>
    </location>
</feature>